<dbReference type="PANTHER" id="PTHR21666">
    <property type="entry name" value="PEPTIDASE-RELATED"/>
    <property type="match status" value="1"/>
</dbReference>
<dbReference type="Gene3D" id="2.70.70.10">
    <property type="entry name" value="Glucose Permease (Domain IIA)"/>
    <property type="match status" value="1"/>
</dbReference>
<dbReference type="SUPFAM" id="SSF51261">
    <property type="entry name" value="Duplicated hybrid motif"/>
    <property type="match status" value="1"/>
</dbReference>
<proteinExistence type="predicted"/>
<keyword evidence="1" id="KW-1133">Transmembrane helix</keyword>
<dbReference type="Proteomes" id="UP000094296">
    <property type="component" value="Unassembled WGS sequence"/>
</dbReference>
<keyword evidence="4" id="KW-1185">Reference proteome</keyword>
<evidence type="ECO:0000313" key="4">
    <source>
        <dbReference type="Proteomes" id="UP000094296"/>
    </source>
</evidence>
<dbReference type="InterPro" id="IPR016047">
    <property type="entry name" value="M23ase_b-sheet_dom"/>
</dbReference>
<sequence length="397" mass="45476">MKNKVQLLLVTFFCYFILISFTGYYLYQNQTVDVIATDHNNGIPKQILPLYITELTFVSPVLDKVINYQTNGYRYQQPKNSEGLNYISLDNIESILDKSITFTLDEDEMLYHIEYDNREFQHYYGTDIGSEGYRIFPLRGGIVKENTDTMLISTDFLKYGIGYEVIEVNIDKDNQNIYVSGQITKVFGETQLPANDELPVSEWDYEKRLAHLEHLMNPIEGSHVSTRPSQWPGAPRYYRNGYHEGLDFYSHTSGIIVDKNTPVLAMDDGIVIRSDLGYIELSSSYRNQILQEAMGRFITPEYILDMLRGKSVWIEHNNGVVARYVHLDSIMQDVQVGEPVKRGQVIGKAGNTGTSYSLIGSDQGVHLHLDIMIHGQLFWESLTTEEIVALLQTLFND</sequence>
<reference evidence="3 4" key="1">
    <citation type="submission" date="2016-09" db="EMBL/GenBank/DDBJ databases">
        <title>Draft genome sequence for the type strain of Desulfuribacillus alkaliarsenatis AHT28, an obligately anaerobic, sulfidogenic bacterium isolated from Russian soda lake sediments.</title>
        <authorList>
            <person name="Abin C.A."/>
            <person name="Hollibaugh J.T."/>
        </authorList>
    </citation>
    <scope>NUCLEOTIDE SEQUENCE [LARGE SCALE GENOMIC DNA]</scope>
    <source>
        <strain evidence="3 4">AHT28</strain>
    </source>
</reference>
<evidence type="ECO:0000256" key="1">
    <source>
        <dbReference type="SAM" id="Phobius"/>
    </source>
</evidence>
<evidence type="ECO:0000259" key="2">
    <source>
        <dbReference type="Pfam" id="PF01551"/>
    </source>
</evidence>
<dbReference type="Pfam" id="PF01551">
    <property type="entry name" value="Peptidase_M23"/>
    <property type="match status" value="1"/>
</dbReference>
<dbReference type="InterPro" id="IPR050570">
    <property type="entry name" value="Cell_wall_metabolism_enzyme"/>
</dbReference>
<dbReference type="InterPro" id="IPR011055">
    <property type="entry name" value="Dup_hybrid_motif"/>
</dbReference>
<dbReference type="RefSeq" id="WP_069643960.1">
    <property type="nucleotide sequence ID" value="NZ_MIJE01000033.1"/>
</dbReference>
<accession>A0A1E5FZT5</accession>
<name>A0A1E5FZT5_9FIRM</name>
<gene>
    <name evidence="3" type="ORF">BHF68_09855</name>
</gene>
<keyword evidence="1" id="KW-0472">Membrane</keyword>
<protein>
    <recommendedName>
        <fullName evidence="2">M23ase beta-sheet core domain-containing protein</fullName>
    </recommendedName>
</protein>
<dbReference type="STRING" id="766136.BHF68_09855"/>
<dbReference type="GO" id="GO:0004222">
    <property type="term" value="F:metalloendopeptidase activity"/>
    <property type="evidence" value="ECO:0007669"/>
    <property type="project" value="TreeGrafter"/>
</dbReference>
<feature type="transmembrane region" description="Helical" evidence="1">
    <location>
        <begin position="7"/>
        <end position="27"/>
    </location>
</feature>
<dbReference type="PANTHER" id="PTHR21666:SF270">
    <property type="entry name" value="MUREIN HYDROLASE ACTIVATOR ENVC"/>
    <property type="match status" value="1"/>
</dbReference>
<organism evidence="3 4">
    <name type="scientific">Desulfuribacillus alkaliarsenatis</name>
    <dbReference type="NCBI Taxonomy" id="766136"/>
    <lineage>
        <taxon>Bacteria</taxon>
        <taxon>Bacillati</taxon>
        <taxon>Bacillota</taxon>
        <taxon>Desulfuribacillia</taxon>
        <taxon>Desulfuribacillales</taxon>
        <taxon>Desulfuribacillaceae</taxon>
        <taxon>Desulfuribacillus</taxon>
    </lineage>
</organism>
<dbReference type="AlphaFoldDB" id="A0A1E5FZT5"/>
<evidence type="ECO:0000313" key="3">
    <source>
        <dbReference type="EMBL" id="OEF96040.1"/>
    </source>
</evidence>
<keyword evidence="1" id="KW-0812">Transmembrane</keyword>
<comment type="caution">
    <text evidence="3">The sequence shown here is derived from an EMBL/GenBank/DDBJ whole genome shotgun (WGS) entry which is preliminary data.</text>
</comment>
<feature type="domain" description="M23ase beta-sheet core" evidence="2">
    <location>
        <begin position="256"/>
        <end position="376"/>
    </location>
</feature>
<dbReference type="CDD" id="cd12797">
    <property type="entry name" value="M23_peptidase"/>
    <property type="match status" value="1"/>
</dbReference>
<dbReference type="EMBL" id="MIJE01000033">
    <property type="protein sequence ID" value="OEF96040.1"/>
    <property type="molecule type" value="Genomic_DNA"/>
</dbReference>